<evidence type="ECO:0000256" key="1">
    <source>
        <dbReference type="SAM" id="MobiDB-lite"/>
    </source>
</evidence>
<protein>
    <submittedName>
        <fullName evidence="2">Uncharacterized protein</fullName>
    </submittedName>
</protein>
<sequence>MREFPEIGISGLGRSAEMARRHRPRHRREAESGAAWLGNAGQGSQCRMPSEWSGVSLGVGPPGTLPSASVTANMPVIPMSECVWTWQ</sequence>
<reference evidence="2 3" key="1">
    <citation type="submission" date="2016-10" db="EMBL/GenBank/DDBJ databases">
        <authorList>
            <person name="de Groot N.N."/>
        </authorList>
    </citation>
    <scope>NUCLEOTIDE SEQUENCE [LARGE SCALE GENOMIC DNA]</scope>
    <source>
        <strain evidence="2 3">DSM 43357</strain>
    </source>
</reference>
<evidence type="ECO:0000313" key="3">
    <source>
        <dbReference type="Proteomes" id="UP000198953"/>
    </source>
</evidence>
<dbReference type="EMBL" id="FOBF01000002">
    <property type="protein sequence ID" value="SEK76338.1"/>
    <property type="molecule type" value="Genomic_DNA"/>
</dbReference>
<accession>A0A1H7JNW7</accession>
<proteinExistence type="predicted"/>
<name>A0A1H7JNW7_9ACTN</name>
<organism evidence="2 3">
    <name type="scientific">Nonomuraea pusilla</name>
    <dbReference type="NCBI Taxonomy" id="46177"/>
    <lineage>
        <taxon>Bacteria</taxon>
        <taxon>Bacillati</taxon>
        <taxon>Actinomycetota</taxon>
        <taxon>Actinomycetes</taxon>
        <taxon>Streptosporangiales</taxon>
        <taxon>Streptosporangiaceae</taxon>
        <taxon>Nonomuraea</taxon>
    </lineage>
</organism>
<dbReference type="Proteomes" id="UP000198953">
    <property type="component" value="Unassembled WGS sequence"/>
</dbReference>
<evidence type="ECO:0000313" key="2">
    <source>
        <dbReference type="EMBL" id="SEK76338.1"/>
    </source>
</evidence>
<feature type="region of interest" description="Disordered" evidence="1">
    <location>
        <begin position="1"/>
        <end position="49"/>
    </location>
</feature>
<dbReference type="AlphaFoldDB" id="A0A1H7JNW7"/>
<keyword evidence="3" id="KW-1185">Reference proteome</keyword>
<gene>
    <name evidence="2" type="ORF">SAMN05660976_01189</name>
</gene>